<dbReference type="CDD" id="cd22231">
    <property type="entry name" value="RHH_NikR_HicB-like"/>
    <property type="match status" value="1"/>
</dbReference>
<dbReference type="AlphaFoldDB" id="A0A977K976"/>
<sequence length="63" mass="7508">MRLVTVKMPEAYVEAIDELVRKGRFTSRSEAIRVAIRELLRKELWVREIPSSEEEEEDFIDEL</sequence>
<reference evidence="2" key="1">
    <citation type="submission" date="2013-11" db="EMBL/GenBank/DDBJ databases">
        <title>Comparative genomics of Ignicoccus.</title>
        <authorList>
            <person name="Podar M."/>
        </authorList>
    </citation>
    <scope>NUCLEOTIDE SEQUENCE</scope>
    <source>
        <strain evidence="2">DSM 13166</strain>
    </source>
</reference>
<keyword evidence="3" id="KW-1185">Reference proteome</keyword>
<dbReference type="PANTHER" id="PTHR36215">
    <property type="entry name" value="BLL4998 PROTEIN"/>
    <property type="match status" value="1"/>
</dbReference>
<dbReference type="Proteomes" id="UP001063698">
    <property type="component" value="Chromosome"/>
</dbReference>
<dbReference type="GO" id="GO:0006355">
    <property type="term" value="P:regulation of DNA-templated transcription"/>
    <property type="evidence" value="ECO:0007669"/>
    <property type="project" value="InterPro"/>
</dbReference>
<evidence type="ECO:0000313" key="2">
    <source>
        <dbReference type="EMBL" id="UXD21327.1"/>
    </source>
</evidence>
<evidence type="ECO:0000313" key="3">
    <source>
        <dbReference type="Proteomes" id="UP001063698"/>
    </source>
</evidence>
<dbReference type="Pfam" id="PF01402">
    <property type="entry name" value="RHH_1"/>
    <property type="match status" value="1"/>
</dbReference>
<accession>A0A977K976</accession>
<feature type="domain" description="Ribbon-helix-helix protein CopG" evidence="1">
    <location>
        <begin position="3"/>
        <end position="43"/>
    </location>
</feature>
<dbReference type="InterPro" id="IPR010985">
    <property type="entry name" value="Ribbon_hlx_hlx"/>
</dbReference>
<dbReference type="InterPro" id="IPR002145">
    <property type="entry name" value="CopG"/>
</dbReference>
<dbReference type="SUPFAM" id="SSF47598">
    <property type="entry name" value="Ribbon-helix-helix"/>
    <property type="match status" value="1"/>
</dbReference>
<dbReference type="KEGG" id="ipc:IPA_02960"/>
<dbReference type="PANTHER" id="PTHR36215:SF1">
    <property type="entry name" value="BLL4998 PROTEIN"/>
    <property type="match status" value="1"/>
</dbReference>
<proteinExistence type="predicted"/>
<protein>
    <submittedName>
        <fullName evidence="2">CopG family transcriptional regulator</fullName>
    </submittedName>
</protein>
<gene>
    <name evidence="2" type="ORF">IPA_02960</name>
</gene>
<organism evidence="2 3">
    <name type="scientific">Ignicoccus pacificus DSM 13166</name>
    <dbReference type="NCBI Taxonomy" id="940294"/>
    <lineage>
        <taxon>Archaea</taxon>
        <taxon>Thermoproteota</taxon>
        <taxon>Thermoprotei</taxon>
        <taxon>Desulfurococcales</taxon>
        <taxon>Desulfurococcaceae</taxon>
        <taxon>Ignicoccus</taxon>
    </lineage>
</organism>
<dbReference type="EMBL" id="CP006868">
    <property type="protein sequence ID" value="UXD21327.1"/>
    <property type="molecule type" value="Genomic_DNA"/>
</dbReference>
<evidence type="ECO:0000259" key="1">
    <source>
        <dbReference type="Pfam" id="PF01402"/>
    </source>
</evidence>
<name>A0A977K976_9CREN</name>
<dbReference type="Gene3D" id="1.10.1220.10">
    <property type="entry name" value="Met repressor-like"/>
    <property type="match status" value="1"/>
</dbReference>
<dbReference type="InterPro" id="IPR013321">
    <property type="entry name" value="Arc_rbn_hlx_hlx"/>
</dbReference>